<evidence type="ECO:0000256" key="1">
    <source>
        <dbReference type="SAM" id="MobiDB-lite"/>
    </source>
</evidence>
<proteinExistence type="predicted"/>
<sequence length="98" mass="9416">MAGAALGVDGEVADLQGESRTAGVQAAVEHQRAAHTTVAGGHAQQVAGAASGAVPVFGEGGEVDVVGREGGPSIPAARTCSAKISRTGAPAGQARCRG</sequence>
<reference evidence="2" key="1">
    <citation type="submission" date="2024-06" db="EMBL/GenBank/DDBJ databases">
        <authorList>
            <consortium name="consrtm"/>
            <person name="Uemura M."/>
            <person name="Terahara T."/>
        </authorList>
    </citation>
    <scope>NUCLEOTIDE SEQUENCE</scope>
    <source>
        <strain evidence="2">KM77-8</strain>
    </source>
</reference>
<protein>
    <submittedName>
        <fullName evidence="2">Uncharacterized protein</fullName>
    </submittedName>
</protein>
<feature type="region of interest" description="Disordered" evidence="1">
    <location>
        <begin position="1"/>
        <end position="27"/>
    </location>
</feature>
<organism evidence="2">
    <name type="scientific">Streptomyces haneummycinicus</name>
    <dbReference type="NCBI Taxonomy" id="3074435"/>
    <lineage>
        <taxon>Bacteria</taxon>
        <taxon>Bacillati</taxon>
        <taxon>Actinomycetota</taxon>
        <taxon>Actinomycetes</taxon>
        <taxon>Kitasatosporales</taxon>
        <taxon>Streptomycetaceae</taxon>
        <taxon>Streptomyces</taxon>
    </lineage>
</organism>
<gene>
    <name evidence="2" type="ORF">SHKM778_57520</name>
</gene>
<evidence type="ECO:0000313" key="2">
    <source>
        <dbReference type="EMBL" id="BFO19364.1"/>
    </source>
</evidence>
<dbReference type="EMBL" id="AP035768">
    <property type="protein sequence ID" value="BFO19364.1"/>
    <property type="molecule type" value="Genomic_DNA"/>
</dbReference>
<dbReference type="AlphaFoldDB" id="A0AAT9HPA8"/>
<reference evidence="2" key="2">
    <citation type="submission" date="2024-07" db="EMBL/GenBank/DDBJ databases">
        <title>Streptomyces haneummycinica sp. nov., a new antibiotic-producing actinobacterium isolated from marine sediment.</title>
        <authorList>
            <person name="Uemura M."/>
            <person name="Hamada M."/>
            <person name="Hirano S."/>
            <person name="Kobayashi K."/>
            <person name="Ohshiro T."/>
            <person name="Kobayashi T."/>
            <person name="Terahara T."/>
        </authorList>
    </citation>
    <scope>NUCLEOTIDE SEQUENCE</scope>
    <source>
        <strain evidence="2">KM77-8</strain>
    </source>
</reference>
<name>A0AAT9HPA8_9ACTN</name>
<accession>A0AAT9HPA8</accession>